<protein>
    <recommendedName>
        <fullName evidence="1">DUF6896 domain-containing protein</fullName>
    </recommendedName>
</protein>
<reference evidence="2 3" key="1">
    <citation type="submission" date="2015-08" db="EMBL/GenBank/DDBJ databases">
        <authorList>
            <person name="Babu N.S."/>
            <person name="Beckwith C.J."/>
            <person name="Beseler K.G."/>
            <person name="Brison A."/>
            <person name="Carone J.V."/>
            <person name="Caskin T.P."/>
            <person name="Diamond M."/>
            <person name="Durham M.E."/>
            <person name="Foxe J.M."/>
            <person name="Go M."/>
            <person name="Henderson B.A."/>
            <person name="Jones I.B."/>
            <person name="McGettigan J.A."/>
            <person name="Micheletti S.J."/>
            <person name="Nasrallah M.E."/>
            <person name="Ortiz D."/>
            <person name="Piller C.R."/>
            <person name="Privatt S.R."/>
            <person name="Schneider S.L."/>
            <person name="Sharp S."/>
            <person name="Smith T.C."/>
            <person name="Stanton J.D."/>
            <person name="Ullery H.E."/>
            <person name="Wilson R.J."/>
            <person name="Serrano M.G."/>
            <person name="Buck G."/>
            <person name="Lee V."/>
            <person name="Wang Y."/>
            <person name="Carvalho R."/>
            <person name="Voegtly L."/>
            <person name="Shi R."/>
            <person name="Duckworth R."/>
            <person name="Johnson A."/>
            <person name="Loviza R."/>
            <person name="Walstead R."/>
            <person name="Shah Z."/>
            <person name="Kiflezghi M."/>
            <person name="Wade K."/>
            <person name="Ball S.L."/>
            <person name="Bradley K.W."/>
            <person name="Asai D.J."/>
            <person name="Bowman C.A."/>
            <person name="Russell D.A."/>
            <person name="Pope W.H."/>
            <person name="Jacobs-Sera D."/>
            <person name="Hendrix R.W."/>
            <person name="Hatfull G.F."/>
        </authorList>
    </citation>
    <scope>NUCLEOTIDE SEQUENCE [LARGE SCALE GENOMIC DNA]</scope>
    <source>
        <strain evidence="2 3">DSM 27648</strain>
    </source>
</reference>
<dbReference type="STRING" id="1391654.AKJ09_09370"/>
<dbReference type="Proteomes" id="UP000064967">
    <property type="component" value="Chromosome"/>
</dbReference>
<keyword evidence="3" id="KW-1185">Reference proteome</keyword>
<name>A0A0K1QAM5_9BACT</name>
<proteinExistence type="predicted"/>
<dbReference type="Pfam" id="PF21837">
    <property type="entry name" value="DUF6896"/>
    <property type="match status" value="1"/>
</dbReference>
<accession>A0A0K1QAM5</accession>
<dbReference type="EMBL" id="CP012333">
    <property type="protein sequence ID" value="AKV02707.1"/>
    <property type="molecule type" value="Genomic_DNA"/>
</dbReference>
<gene>
    <name evidence="2" type="ORF">AKJ09_09370</name>
</gene>
<dbReference type="KEGG" id="llu:AKJ09_09370"/>
<organism evidence="2 3">
    <name type="scientific">Labilithrix luteola</name>
    <dbReference type="NCBI Taxonomy" id="1391654"/>
    <lineage>
        <taxon>Bacteria</taxon>
        <taxon>Pseudomonadati</taxon>
        <taxon>Myxococcota</taxon>
        <taxon>Polyangia</taxon>
        <taxon>Polyangiales</taxon>
        <taxon>Labilitrichaceae</taxon>
        <taxon>Labilithrix</taxon>
    </lineage>
</organism>
<dbReference type="AlphaFoldDB" id="A0A0K1QAM5"/>
<evidence type="ECO:0000313" key="3">
    <source>
        <dbReference type="Proteomes" id="UP000064967"/>
    </source>
</evidence>
<feature type="domain" description="DUF6896" evidence="1">
    <location>
        <begin position="10"/>
        <end position="99"/>
    </location>
</feature>
<evidence type="ECO:0000259" key="1">
    <source>
        <dbReference type="Pfam" id="PF21837"/>
    </source>
</evidence>
<sequence>MRAARASPTARTGELPNGARYEFHGVGCRYSSSTFVVDFDFGPDGRTDGFDAWRLALFAETQGAEFSQSLAEIDSDLHQLMKEGAVIAPRLSPSEHLLYLAREKPSGVEGRTVSQK</sequence>
<dbReference type="InterPro" id="IPR054191">
    <property type="entry name" value="DUF6896"/>
</dbReference>
<evidence type="ECO:0000313" key="2">
    <source>
        <dbReference type="EMBL" id="AKV02707.1"/>
    </source>
</evidence>